<accession>A0ABP9D3Z2</accession>
<feature type="chain" id="PRO_5047084991" evidence="2">
    <location>
        <begin position="27"/>
        <end position="260"/>
    </location>
</feature>
<feature type="signal peptide" evidence="2">
    <location>
        <begin position="1"/>
        <end position="26"/>
    </location>
</feature>
<dbReference type="EMBL" id="BAABKQ010000001">
    <property type="protein sequence ID" value="GAA4822076.1"/>
    <property type="molecule type" value="Genomic_DNA"/>
</dbReference>
<dbReference type="Proteomes" id="UP001500839">
    <property type="component" value="Unassembled WGS sequence"/>
</dbReference>
<name>A0ABP9D3Z2_9ACTN</name>
<organism evidence="3 4">
    <name type="scientific">Tomitella cavernea</name>
    <dbReference type="NCBI Taxonomy" id="1387982"/>
    <lineage>
        <taxon>Bacteria</taxon>
        <taxon>Bacillati</taxon>
        <taxon>Actinomycetota</taxon>
        <taxon>Actinomycetes</taxon>
        <taxon>Mycobacteriales</taxon>
        <taxon>Tomitella</taxon>
    </lineage>
</organism>
<evidence type="ECO:0000256" key="1">
    <source>
        <dbReference type="SAM" id="MobiDB-lite"/>
    </source>
</evidence>
<evidence type="ECO:0000313" key="4">
    <source>
        <dbReference type="Proteomes" id="UP001500839"/>
    </source>
</evidence>
<keyword evidence="4" id="KW-1185">Reference proteome</keyword>
<feature type="region of interest" description="Disordered" evidence="1">
    <location>
        <begin position="91"/>
        <end position="177"/>
    </location>
</feature>
<feature type="compositionally biased region" description="Gly residues" evidence="1">
    <location>
        <begin position="100"/>
        <end position="135"/>
    </location>
</feature>
<feature type="compositionally biased region" description="Low complexity" evidence="1">
    <location>
        <begin position="136"/>
        <end position="147"/>
    </location>
</feature>
<protein>
    <submittedName>
        <fullName evidence="3">Uncharacterized protein</fullName>
    </submittedName>
</protein>
<evidence type="ECO:0000313" key="3">
    <source>
        <dbReference type="EMBL" id="GAA4822076.1"/>
    </source>
</evidence>
<dbReference type="RefSeq" id="WP_242474802.1">
    <property type="nucleotide sequence ID" value="NZ_BAABKQ010000001.1"/>
</dbReference>
<reference evidence="4" key="1">
    <citation type="journal article" date="2019" name="Int. J. Syst. Evol. Microbiol.">
        <title>The Global Catalogue of Microorganisms (GCM) 10K type strain sequencing project: providing services to taxonomists for standard genome sequencing and annotation.</title>
        <authorList>
            <consortium name="The Broad Institute Genomics Platform"/>
            <consortium name="The Broad Institute Genome Sequencing Center for Infectious Disease"/>
            <person name="Wu L."/>
            <person name="Ma J."/>
        </authorList>
    </citation>
    <scope>NUCLEOTIDE SEQUENCE [LARGE SCALE GENOMIC DNA]</scope>
    <source>
        <strain evidence="4">JCM 18542</strain>
    </source>
</reference>
<proteinExistence type="predicted"/>
<sequence>MRLRRAASVGAVGAAVLAAGPGIASASIAEKLPDIQMRLDTAELTAAASGANTGVTFAPPTGPVNTTCYGPYVYMGELDSKVKEIIQGFIERKQQSEGDTGTGTGDAGTGDTGTGDAGTGTGDAGTGTGDAGTGDGAAPAAALADTQATEDDPLADDDTASKVSPVDPDAATRVDPGAQNTVEYALGDGAYTALGTCISGGTVPGSGTGAEDGENGAGTTDPSVHATVYLRAVNYEFGVVGQLLGSLDTGSVGSLAELFG</sequence>
<feature type="compositionally biased region" description="Acidic residues" evidence="1">
    <location>
        <begin position="148"/>
        <end position="158"/>
    </location>
</feature>
<comment type="caution">
    <text evidence="3">The sequence shown here is derived from an EMBL/GenBank/DDBJ whole genome shotgun (WGS) entry which is preliminary data.</text>
</comment>
<keyword evidence="2" id="KW-0732">Signal</keyword>
<evidence type="ECO:0000256" key="2">
    <source>
        <dbReference type="SAM" id="SignalP"/>
    </source>
</evidence>
<gene>
    <name evidence="3" type="ORF">GCM10023353_33100</name>
</gene>